<keyword evidence="6" id="KW-1185">Reference proteome</keyword>
<feature type="domain" description="Ubiquitin-like protease family profile" evidence="4">
    <location>
        <begin position="569"/>
        <end position="627"/>
    </location>
</feature>
<protein>
    <recommendedName>
        <fullName evidence="4">Ubiquitin-like protease family profile domain-containing protein</fullName>
    </recommendedName>
</protein>
<comment type="caution">
    <text evidence="5">The sequence shown here is derived from an EMBL/GenBank/DDBJ whole genome shotgun (WGS) entry which is preliminary data.</text>
</comment>
<dbReference type="Pfam" id="PF02902">
    <property type="entry name" value="Peptidase_C48"/>
    <property type="match status" value="1"/>
</dbReference>
<dbReference type="InterPro" id="IPR003653">
    <property type="entry name" value="Peptidase_C48_C"/>
</dbReference>
<dbReference type="Gene3D" id="3.40.395.10">
    <property type="entry name" value="Adenoviral Proteinase, Chain A"/>
    <property type="match status" value="1"/>
</dbReference>
<evidence type="ECO:0000256" key="1">
    <source>
        <dbReference type="ARBA" id="ARBA00005234"/>
    </source>
</evidence>
<dbReference type="Proteomes" id="UP000224567">
    <property type="component" value="Unassembled WGS sequence"/>
</dbReference>
<dbReference type="SUPFAM" id="SSF54001">
    <property type="entry name" value="Cysteine proteinases"/>
    <property type="match status" value="1"/>
</dbReference>
<sequence>MMFIDLEKAYDRVPREFLWRCSDAKRVPVAYIRSIQDMYDGEVTWCMLFANDVVLIDETRGGVNDKLEIWRQTLESKGFQLSRTKMEYLECKFSNMSQEDGVVVKLDSQAIQKRESFKYLGSIIQGNGEIDEDITHRIGAGWLKWRLASGVLCDNKVPPKLKGKFYRVVVQTAMLYGAECWPVKNFYIQKVKVAKMRMLQWICGHTKKDRVRNEIIREKVGVASVEDKLKETKSSSSKGTSAAARLHPPLYELALQALCQSGAEDNKHGEEKYLKRDNPNANSSSAEELVKTFSIDRYPVKMQCAGATNLMGNFVVKSAMEKPFDAFRKILREQKLDVYFKESCFGKYLDLSEDNNARFQMKMVYYGMPVCFGWKEFAIVTGIKYYSPSPSQVIPTLTQKKTLRIPKKGKEKSSNHDDLVSIVGPSFKNKNLIEALKVKGLSKKHKQSLCLVCGSGSGVTVGANNVSLTVFETTSHYDYDHTGCTKFSPDFATSTECSACKCQDCKAKHNGVINAINTLTAYVKKMTSKRDVIPSKRISYPCTPLETKTAKGEGKILSSVQRPQRAALAEEVYIPINCGDEFHWVLAVVILKERRTRVYDSMSQRRCSGPSSEIQKLAKILPTYLDMSDFLNQKVRTDWLTIEAYRDKIGNPFDVQYVEGIA</sequence>
<evidence type="ECO:0000256" key="3">
    <source>
        <dbReference type="ARBA" id="ARBA00022801"/>
    </source>
</evidence>
<accession>A0A2G2X2U3</accession>
<organism evidence="5 6">
    <name type="scientific">Capsicum baccatum</name>
    <name type="common">Peruvian pepper</name>
    <dbReference type="NCBI Taxonomy" id="33114"/>
    <lineage>
        <taxon>Eukaryota</taxon>
        <taxon>Viridiplantae</taxon>
        <taxon>Streptophyta</taxon>
        <taxon>Embryophyta</taxon>
        <taxon>Tracheophyta</taxon>
        <taxon>Spermatophyta</taxon>
        <taxon>Magnoliopsida</taxon>
        <taxon>eudicotyledons</taxon>
        <taxon>Gunneridae</taxon>
        <taxon>Pentapetalae</taxon>
        <taxon>asterids</taxon>
        <taxon>lamiids</taxon>
        <taxon>Solanales</taxon>
        <taxon>Solanaceae</taxon>
        <taxon>Solanoideae</taxon>
        <taxon>Capsiceae</taxon>
        <taxon>Capsicum</taxon>
    </lineage>
</organism>
<dbReference type="GO" id="GO:0008234">
    <property type="term" value="F:cysteine-type peptidase activity"/>
    <property type="evidence" value="ECO:0007669"/>
    <property type="project" value="InterPro"/>
</dbReference>
<evidence type="ECO:0000313" key="6">
    <source>
        <dbReference type="Proteomes" id="UP000224567"/>
    </source>
</evidence>
<dbReference type="InterPro" id="IPR038765">
    <property type="entry name" value="Papain-like_cys_pep_sf"/>
</dbReference>
<dbReference type="PANTHER" id="PTHR46238:SF8">
    <property type="entry name" value="ENDONUCLEASE_EXONUCLEASE_PHOSPHATASE DOMAIN-CONTAINING PROTEIN"/>
    <property type="match status" value="1"/>
</dbReference>
<reference evidence="5 6" key="1">
    <citation type="journal article" date="2017" name="Genome Biol.">
        <title>New reference genome sequences of hot pepper reveal the massive evolution of plant disease-resistance genes by retroduplication.</title>
        <authorList>
            <person name="Kim S."/>
            <person name="Park J."/>
            <person name="Yeom S.I."/>
            <person name="Kim Y.M."/>
            <person name="Seo E."/>
            <person name="Kim K.T."/>
            <person name="Kim M.S."/>
            <person name="Lee J.M."/>
            <person name="Cheong K."/>
            <person name="Shin H.S."/>
            <person name="Kim S.B."/>
            <person name="Han K."/>
            <person name="Lee J."/>
            <person name="Park M."/>
            <person name="Lee H.A."/>
            <person name="Lee H.Y."/>
            <person name="Lee Y."/>
            <person name="Oh S."/>
            <person name="Lee J.H."/>
            <person name="Choi E."/>
            <person name="Choi E."/>
            <person name="Lee S.E."/>
            <person name="Jeon J."/>
            <person name="Kim H."/>
            <person name="Choi G."/>
            <person name="Song H."/>
            <person name="Lee J."/>
            <person name="Lee S.C."/>
            <person name="Kwon J.K."/>
            <person name="Lee H.Y."/>
            <person name="Koo N."/>
            <person name="Hong Y."/>
            <person name="Kim R.W."/>
            <person name="Kang W.H."/>
            <person name="Huh J.H."/>
            <person name="Kang B.C."/>
            <person name="Yang T.J."/>
            <person name="Lee Y.H."/>
            <person name="Bennetzen J.L."/>
            <person name="Choi D."/>
        </authorList>
    </citation>
    <scope>NUCLEOTIDE SEQUENCE [LARGE SCALE GENOMIC DNA]</scope>
    <source>
        <strain evidence="6">cv. PBC81</strain>
    </source>
</reference>
<name>A0A2G2X2U3_CAPBA</name>
<comment type="similarity">
    <text evidence="1">Belongs to the peptidase C48 family.</text>
</comment>
<keyword evidence="3" id="KW-0378">Hydrolase</keyword>
<keyword evidence="2" id="KW-0645">Protease</keyword>
<proteinExistence type="inferred from homology"/>
<dbReference type="GO" id="GO:0006508">
    <property type="term" value="P:proteolysis"/>
    <property type="evidence" value="ECO:0007669"/>
    <property type="project" value="UniProtKB-KW"/>
</dbReference>
<evidence type="ECO:0000256" key="2">
    <source>
        <dbReference type="ARBA" id="ARBA00022670"/>
    </source>
</evidence>
<evidence type="ECO:0000313" key="5">
    <source>
        <dbReference type="EMBL" id="PHT51814.1"/>
    </source>
</evidence>
<gene>
    <name evidence="5" type="ORF">CQW23_06276</name>
</gene>
<evidence type="ECO:0000259" key="4">
    <source>
        <dbReference type="Pfam" id="PF02902"/>
    </source>
</evidence>
<dbReference type="EMBL" id="MLFT02000003">
    <property type="protein sequence ID" value="PHT51814.1"/>
    <property type="molecule type" value="Genomic_DNA"/>
</dbReference>
<dbReference type="OrthoDB" id="1706699at2759"/>
<dbReference type="PANTHER" id="PTHR46238">
    <property type="entry name" value="REVERSE TRANSCRIPTASE DOMAIN-CONTAINING PROTEIN"/>
    <property type="match status" value="1"/>
</dbReference>
<dbReference type="AlphaFoldDB" id="A0A2G2X2U3"/>
<reference evidence="6" key="2">
    <citation type="journal article" date="2017" name="J. Anim. Genet.">
        <title>Multiple reference genome sequences of hot pepper reveal the massive evolution of plant disease resistance genes by retroduplication.</title>
        <authorList>
            <person name="Kim S."/>
            <person name="Park J."/>
            <person name="Yeom S.-I."/>
            <person name="Kim Y.-M."/>
            <person name="Seo E."/>
            <person name="Kim K.-T."/>
            <person name="Kim M.-S."/>
            <person name="Lee J.M."/>
            <person name="Cheong K."/>
            <person name="Shin H.-S."/>
            <person name="Kim S.-B."/>
            <person name="Han K."/>
            <person name="Lee J."/>
            <person name="Park M."/>
            <person name="Lee H.-A."/>
            <person name="Lee H.-Y."/>
            <person name="Lee Y."/>
            <person name="Oh S."/>
            <person name="Lee J.H."/>
            <person name="Choi E."/>
            <person name="Choi E."/>
            <person name="Lee S.E."/>
            <person name="Jeon J."/>
            <person name="Kim H."/>
            <person name="Choi G."/>
            <person name="Song H."/>
            <person name="Lee J."/>
            <person name="Lee S.-C."/>
            <person name="Kwon J.-K."/>
            <person name="Lee H.-Y."/>
            <person name="Koo N."/>
            <person name="Hong Y."/>
            <person name="Kim R.W."/>
            <person name="Kang W.-H."/>
            <person name="Huh J.H."/>
            <person name="Kang B.-C."/>
            <person name="Yang T.-J."/>
            <person name="Lee Y.-H."/>
            <person name="Bennetzen J.L."/>
            <person name="Choi D."/>
        </authorList>
    </citation>
    <scope>NUCLEOTIDE SEQUENCE [LARGE SCALE GENOMIC DNA]</scope>
    <source>
        <strain evidence="6">cv. PBC81</strain>
    </source>
</reference>